<feature type="compositionally biased region" description="Low complexity" evidence="1">
    <location>
        <begin position="305"/>
        <end position="316"/>
    </location>
</feature>
<keyword evidence="3" id="KW-1185">Reference proteome</keyword>
<reference evidence="2" key="3">
    <citation type="submission" date="2025-08" db="UniProtKB">
        <authorList>
            <consortium name="Ensembl"/>
        </authorList>
    </citation>
    <scope>IDENTIFICATION</scope>
</reference>
<reference evidence="3" key="2">
    <citation type="journal article" date="2014" name="Nat. Commun.">
        <title>The cavefish genome reveals candidate genes for eye loss.</title>
        <authorList>
            <person name="McGaugh S.E."/>
            <person name="Gross J.B."/>
            <person name="Aken B."/>
            <person name="Blin M."/>
            <person name="Borowsky R."/>
            <person name="Chalopin D."/>
            <person name="Hinaux H."/>
            <person name="Jeffery W.R."/>
            <person name="Keene A."/>
            <person name="Ma L."/>
            <person name="Minx P."/>
            <person name="Murphy D."/>
            <person name="O'Quin K.E."/>
            <person name="Retaux S."/>
            <person name="Rohner N."/>
            <person name="Searle S.M."/>
            <person name="Stahl B.A."/>
            <person name="Tabin C."/>
            <person name="Volff J.N."/>
            <person name="Yoshizawa M."/>
            <person name="Warren W.C."/>
        </authorList>
    </citation>
    <scope>NUCLEOTIDE SEQUENCE [LARGE SCALE GENOMIC DNA]</scope>
    <source>
        <strain evidence="3">female</strain>
    </source>
</reference>
<protein>
    <submittedName>
        <fullName evidence="2">MISP family member 3</fullName>
    </submittedName>
</protein>
<dbReference type="Ensembl" id="ENSAMXT00000040472.1">
    <property type="protein sequence ID" value="ENSAMXP00000052671.1"/>
    <property type="gene ID" value="ENSAMXG00000030190.1"/>
</dbReference>
<dbReference type="PANTHER" id="PTHR18839:SF0">
    <property type="entry name" value="MITOTIC INTERACTOR AND SUBSTRATE OF PLK1 ISOFORM X1-RELATED"/>
    <property type="match status" value="1"/>
</dbReference>
<dbReference type="InterPro" id="IPR042779">
    <property type="entry name" value="MISP/MISP3-like"/>
</dbReference>
<reference evidence="2" key="4">
    <citation type="submission" date="2025-09" db="UniProtKB">
        <authorList>
            <consortium name="Ensembl"/>
        </authorList>
    </citation>
    <scope>IDENTIFICATION</scope>
</reference>
<accession>A0A3B1KFL6</accession>
<proteinExistence type="predicted"/>
<reference evidence="3" key="1">
    <citation type="submission" date="2013-03" db="EMBL/GenBank/DDBJ databases">
        <authorList>
            <person name="Jeffery W."/>
            <person name="Warren W."/>
            <person name="Wilson R.K."/>
        </authorList>
    </citation>
    <scope>NUCLEOTIDE SEQUENCE</scope>
    <source>
        <strain evidence="3">female</strain>
    </source>
</reference>
<dbReference type="GeneTree" id="ENSGT00940000154739"/>
<evidence type="ECO:0000313" key="2">
    <source>
        <dbReference type="Ensembl" id="ENSAMXP00000052671.1"/>
    </source>
</evidence>
<dbReference type="InParanoid" id="A0A3B1KFL6"/>
<dbReference type="Proteomes" id="UP000018467">
    <property type="component" value="Unassembled WGS sequence"/>
</dbReference>
<dbReference type="Bgee" id="ENSAMXG00000030190">
    <property type="expression patterns" value="Expressed in camera-type eye and 8 other cell types or tissues"/>
</dbReference>
<feature type="compositionally biased region" description="Polar residues" evidence="1">
    <location>
        <begin position="38"/>
        <end position="51"/>
    </location>
</feature>
<organism evidence="2 3">
    <name type="scientific">Astyanax mexicanus</name>
    <name type="common">Blind cave fish</name>
    <name type="synonym">Astyanax fasciatus mexicanus</name>
    <dbReference type="NCBI Taxonomy" id="7994"/>
    <lineage>
        <taxon>Eukaryota</taxon>
        <taxon>Metazoa</taxon>
        <taxon>Chordata</taxon>
        <taxon>Craniata</taxon>
        <taxon>Vertebrata</taxon>
        <taxon>Euteleostomi</taxon>
        <taxon>Actinopterygii</taxon>
        <taxon>Neopterygii</taxon>
        <taxon>Teleostei</taxon>
        <taxon>Ostariophysi</taxon>
        <taxon>Characiformes</taxon>
        <taxon>Characoidei</taxon>
        <taxon>Acestrorhamphidae</taxon>
        <taxon>Acestrorhamphinae</taxon>
        <taxon>Astyanax</taxon>
    </lineage>
</organism>
<sequence>MDTAFFRSPIGSESQDEWGSGLWMAGDLTPQALDEDIQQQQTNTESHSGNRSDAFPSPPASSSTEDAVVESNLGLTSTDSTTRDHEWPPVPAQAIMDQHSDSPEGSDSIVFLSEDSEEQGIDCKPLDFTSAREQWVRRDSNSTKPPTPAFSRSSSRGLITEELSPHTDPSIFHQQEEPDGQILAPDNEDQEVQQVCTPAPPLETVAGEQAANPDPVSPTCGAIVVKEPLIEAAEGRREGDRESEQTDRERKQTVSGSGLVETRRESGTGDQGKGTSADVLQKARRMDKDQFEDSQSDSGVSADFSPSSTTEVSSTSIGCSSPDPNETPIEREIRLAIKREQSLRRARGLEPEEDKAKEFVEIPMRKSILSQELPLKSMQSEGKDRQFAGKKMQQEIKAEVEREKALVQLGRLPGFYDKGTVRQLREKKRIFEAFQEPKECLAILINRPSSSCEISNGGAQFPVMDKLPKERTRSLEFLDAEPDGGFTLTSTGHHGPGLIEGTKGQVIILESSPLSVVHTSDHVDKLADRSATVVDHSGGGRSFSVKPYSVGRIRNANCEDRHSRDDNDEESDTMKDNPFFKLRSSLSLRPDVQQDILDAREREKELRKQRTSLYGQGSEVDGTIFTTVTPSSNRTPAKSERPARTSVTGSTTPVRQSLGKLDLTWPPPQEEHKTQMEVQKSPKRHKSALLQRWENGLVNGHGEQQK</sequence>
<feature type="region of interest" description="Disordered" evidence="1">
    <location>
        <begin position="623"/>
        <end position="706"/>
    </location>
</feature>
<feature type="compositionally biased region" description="Polar residues" evidence="1">
    <location>
        <begin position="624"/>
        <end position="636"/>
    </location>
</feature>
<feature type="region of interest" description="Disordered" evidence="1">
    <location>
        <begin position="1"/>
        <end position="328"/>
    </location>
</feature>
<dbReference type="PANTHER" id="PTHR18839">
    <property type="entry name" value="MITOTIC INTERACTOR AND SUBSTRATE OF PLK1 MISP FAMILY MEMBER"/>
    <property type="match status" value="1"/>
</dbReference>
<evidence type="ECO:0000256" key="1">
    <source>
        <dbReference type="SAM" id="MobiDB-lite"/>
    </source>
</evidence>
<name>A0A3B1KFL6_ASTMX</name>
<feature type="compositionally biased region" description="Polar residues" evidence="1">
    <location>
        <begin position="645"/>
        <end position="655"/>
    </location>
</feature>
<dbReference type="AlphaFoldDB" id="A0A3B1KFL6"/>
<feature type="compositionally biased region" description="Basic and acidic residues" evidence="1">
    <location>
        <begin position="233"/>
        <end position="252"/>
    </location>
</feature>
<evidence type="ECO:0000313" key="3">
    <source>
        <dbReference type="Proteomes" id="UP000018467"/>
    </source>
</evidence>
<feature type="region of interest" description="Disordered" evidence="1">
    <location>
        <begin position="554"/>
        <end position="582"/>
    </location>
</feature>